<dbReference type="InterPro" id="IPR016024">
    <property type="entry name" value="ARM-type_fold"/>
</dbReference>
<dbReference type="SUPFAM" id="SSF46626">
    <property type="entry name" value="Cytochrome c"/>
    <property type="match status" value="1"/>
</dbReference>
<dbReference type="PROSITE" id="PS51007">
    <property type="entry name" value="CYTC"/>
    <property type="match status" value="1"/>
</dbReference>
<evidence type="ECO:0000259" key="5">
    <source>
        <dbReference type="PROSITE" id="PS51007"/>
    </source>
</evidence>
<evidence type="ECO:0000313" key="7">
    <source>
        <dbReference type="Proteomes" id="UP000319817"/>
    </source>
</evidence>
<dbReference type="GO" id="GO:0046872">
    <property type="term" value="F:metal ion binding"/>
    <property type="evidence" value="ECO:0007669"/>
    <property type="project" value="UniProtKB-KW"/>
</dbReference>
<dbReference type="GO" id="GO:0009055">
    <property type="term" value="F:electron transfer activity"/>
    <property type="evidence" value="ECO:0007669"/>
    <property type="project" value="InterPro"/>
</dbReference>
<sequence>MTNAFGPPFSPPDPPRLIMLRSFAGLLTLVILVSIPGIAIGQDHGKRKPLVVDVQQRPKSDFPTLEFQRWSGKINVPDPVALSVDNRGVVYVTQTRRRKIQDLDIRANQDWIPDDVGMQSVTQKRSFYREQLAIDGKDPKRSERVADWNKDGKHDWRDLTVVSEAIYRLVDNNDDGTADQITTFAEDFKTEVTGIAAGVLAYQGDVYSTIAPDVWKLRDHDQDGVADSRSVLATGFGLHIAYGGHDMHGLTVGPDGKIYWSIGDKGINVQSAEGKTFKYSNQGGVMRCNPDGSDFEVFAHGLRNVQEFAFDQYGNLFGVDNDSDQPGEHERFVCIIDSMDAGWRCNYQYRGDSYNPWTVEKLWETAGDEHPAYIVPPIRYYVDGPAGFKFNPGTALTPEYRDFFFMTNAPAGFQYAFRVQPDGDSFKMTDSHQFGSGDAIVGLAFGPDGGLYGADWDGGYPLDEKGAVIRIDVPAKQISPEHKVLRQEVATLLRTGFTGHSVDELKLFLPHADRRIRLGAQFELVNREQATVLADNLADASADQLARLHCVWGLGQLARSGDELALQALQQNLSEQDPIVLAQIAKTVGEIPAADSLGLIDALSHPNLHVRVNVGLAIARHPAASFIPALLQQAEKLQPNQHSLRHSIVRALAASATSDRLAEQSGNQSVMVKMVCVLALRQQASPLVAKYLGDESAWIVAEAARAIHDDDSIANALPELAAALFGPHQQNPAIMRRAINANLRLGTAAHSDNLLTYMASQSPPTDLLVEACESIGIWNEPHVLDRVEGVYRDLTQTKREPLNKRAAATLTALVTTAATPVKIAAVIAARQQGIQLGTEALTTLLQAEEAPAQLRIEAMNTLAETKSPEVKKLLIEYTSSASKPLAARAIGLLAETYPADATKVLQGLLEQSKSITIQQASLSALTSIGNAKADQALAKFGSNVFAKDDSFAMLEIAQAVATRAQQSSELSRLQRVVNQKQLDQTAKFKLGNAPGASKFAFSLSGGDKQNGEKIFKTHLQAQCSRCHRIGKSGSNIGPELTKIAKQRDTVHLLRAIVNPSADIDPKYFTQAILMDSGKIIRGVIKHEGDETTIVIGSDGKENEIASEEIEDISSQKISLMPDMTETLTANEVRDLVAYLSSLR</sequence>
<dbReference type="Gene3D" id="1.10.760.10">
    <property type="entry name" value="Cytochrome c-like domain"/>
    <property type="match status" value="1"/>
</dbReference>
<reference evidence="6 7" key="1">
    <citation type="submission" date="2019-02" db="EMBL/GenBank/DDBJ databases">
        <title>Deep-cultivation of Planctomycetes and their phenomic and genomic characterization uncovers novel biology.</title>
        <authorList>
            <person name="Wiegand S."/>
            <person name="Jogler M."/>
            <person name="Boedeker C."/>
            <person name="Pinto D."/>
            <person name="Vollmers J."/>
            <person name="Rivas-Marin E."/>
            <person name="Kohn T."/>
            <person name="Peeters S.H."/>
            <person name="Heuer A."/>
            <person name="Rast P."/>
            <person name="Oberbeckmann S."/>
            <person name="Bunk B."/>
            <person name="Jeske O."/>
            <person name="Meyerdierks A."/>
            <person name="Storesund J.E."/>
            <person name="Kallscheuer N."/>
            <person name="Luecker S."/>
            <person name="Lage O.M."/>
            <person name="Pohl T."/>
            <person name="Merkel B.J."/>
            <person name="Hornburger P."/>
            <person name="Mueller R.-W."/>
            <person name="Bruemmer F."/>
            <person name="Labrenz M."/>
            <person name="Spormann A.M."/>
            <person name="Op den Camp H."/>
            <person name="Overmann J."/>
            <person name="Amann R."/>
            <person name="Jetten M.S.M."/>
            <person name="Mascher T."/>
            <person name="Medema M.H."/>
            <person name="Devos D.P."/>
            <person name="Kaster A.-K."/>
            <person name="Ovreas L."/>
            <person name="Rohde M."/>
            <person name="Galperin M.Y."/>
            <person name="Jogler C."/>
        </authorList>
    </citation>
    <scope>NUCLEOTIDE SEQUENCE [LARGE SCALE GENOMIC DNA]</scope>
    <source>
        <strain evidence="6 7">K23_9</strain>
    </source>
</reference>
<proteinExistence type="predicted"/>
<dbReference type="InterPro" id="IPR036909">
    <property type="entry name" value="Cyt_c-like_dom_sf"/>
</dbReference>
<dbReference type="NCBIfam" id="TIGR02603">
    <property type="entry name" value="CxxCH_TIGR02603"/>
    <property type="match status" value="1"/>
</dbReference>
<dbReference type="InterPro" id="IPR013428">
    <property type="entry name" value="Membrane-bound_put_N"/>
</dbReference>
<accession>A0A517NYJ9</accession>
<dbReference type="NCBIfam" id="TIGR02604">
    <property type="entry name" value="Piru_Ver_Nterm"/>
    <property type="match status" value="1"/>
</dbReference>
<dbReference type="SUPFAM" id="SSF50952">
    <property type="entry name" value="Soluble quinoprotein glucose dehydrogenase"/>
    <property type="match status" value="1"/>
</dbReference>
<dbReference type="InterPro" id="IPR013427">
    <property type="entry name" value="Haem-bd_dom_put"/>
</dbReference>
<dbReference type="GO" id="GO:0020037">
    <property type="term" value="F:heme binding"/>
    <property type="evidence" value="ECO:0007669"/>
    <property type="project" value="InterPro"/>
</dbReference>
<evidence type="ECO:0000256" key="1">
    <source>
        <dbReference type="ARBA" id="ARBA00022617"/>
    </source>
</evidence>
<dbReference type="SUPFAM" id="SSF48371">
    <property type="entry name" value="ARM repeat"/>
    <property type="match status" value="1"/>
</dbReference>
<evidence type="ECO:0000313" key="6">
    <source>
        <dbReference type="EMBL" id="QDT12199.1"/>
    </source>
</evidence>
<dbReference type="Gene3D" id="2.120.10.30">
    <property type="entry name" value="TolB, C-terminal domain"/>
    <property type="match status" value="1"/>
</dbReference>
<keyword evidence="3 4" id="KW-0408">Iron</keyword>
<feature type="domain" description="Cytochrome c" evidence="5">
    <location>
        <begin position="1006"/>
        <end position="1143"/>
    </location>
</feature>
<dbReference type="InterPro" id="IPR011042">
    <property type="entry name" value="6-blade_b-propeller_TolB-like"/>
</dbReference>
<dbReference type="PANTHER" id="PTHR33546">
    <property type="entry name" value="LARGE, MULTIFUNCTIONAL SECRETED PROTEIN-RELATED"/>
    <property type="match status" value="1"/>
</dbReference>
<dbReference type="InterPro" id="IPR009056">
    <property type="entry name" value="Cyt_c-like_dom"/>
</dbReference>
<dbReference type="OrthoDB" id="9770043at2"/>
<dbReference type="PANTHER" id="PTHR33546:SF1">
    <property type="entry name" value="LARGE, MULTIFUNCTIONAL SECRETED PROTEIN"/>
    <property type="match status" value="1"/>
</dbReference>
<dbReference type="InterPro" id="IPR011989">
    <property type="entry name" value="ARM-like"/>
</dbReference>
<keyword evidence="7" id="KW-1185">Reference proteome</keyword>
<dbReference type="InterPro" id="IPR055557">
    <property type="entry name" value="DUF7133"/>
</dbReference>
<dbReference type="InterPro" id="IPR011041">
    <property type="entry name" value="Quinoprot_gluc/sorb_DH_b-prop"/>
</dbReference>
<keyword evidence="1 4" id="KW-0349">Heme</keyword>
<evidence type="ECO:0000256" key="2">
    <source>
        <dbReference type="ARBA" id="ARBA00022723"/>
    </source>
</evidence>
<dbReference type="AlphaFoldDB" id="A0A517NYJ9"/>
<keyword evidence="2 4" id="KW-0479">Metal-binding</keyword>
<protein>
    <submittedName>
        <fullName evidence="6">Cytochrome c</fullName>
    </submittedName>
</protein>
<evidence type="ECO:0000256" key="3">
    <source>
        <dbReference type="ARBA" id="ARBA00023004"/>
    </source>
</evidence>
<organism evidence="6 7">
    <name type="scientific">Stieleria marina</name>
    <dbReference type="NCBI Taxonomy" id="1930275"/>
    <lineage>
        <taxon>Bacteria</taxon>
        <taxon>Pseudomonadati</taxon>
        <taxon>Planctomycetota</taxon>
        <taxon>Planctomycetia</taxon>
        <taxon>Pirellulales</taxon>
        <taxon>Pirellulaceae</taxon>
        <taxon>Stieleria</taxon>
    </lineage>
</organism>
<evidence type="ECO:0000256" key="4">
    <source>
        <dbReference type="PROSITE-ProRule" id="PRU00433"/>
    </source>
</evidence>
<dbReference type="EMBL" id="CP036526">
    <property type="protein sequence ID" value="QDT12199.1"/>
    <property type="molecule type" value="Genomic_DNA"/>
</dbReference>
<dbReference type="Pfam" id="PF23500">
    <property type="entry name" value="DUF7133"/>
    <property type="match status" value="1"/>
</dbReference>
<dbReference type="Proteomes" id="UP000319817">
    <property type="component" value="Chromosome"/>
</dbReference>
<gene>
    <name evidence="6" type="ORF">K239x_42080</name>
</gene>
<dbReference type="Gene3D" id="1.25.10.10">
    <property type="entry name" value="Leucine-rich Repeat Variant"/>
    <property type="match status" value="2"/>
</dbReference>
<name>A0A517NYJ9_9BACT</name>